<evidence type="ECO:0000256" key="1">
    <source>
        <dbReference type="SAM" id="Phobius"/>
    </source>
</evidence>
<gene>
    <name evidence="2" type="ORF">ANHYDRO_01947</name>
</gene>
<dbReference type="AlphaFoldDB" id="B6WBG5"/>
<dbReference type="STRING" id="561177.ANHYDRO_01947"/>
<comment type="caution">
    <text evidence="2">The sequence shown here is derived from an EMBL/GenBank/DDBJ whole genome shotgun (WGS) entry which is preliminary data.</text>
</comment>
<dbReference type="EMBL" id="ABXA01000047">
    <property type="protein sequence ID" value="EEB35176.1"/>
    <property type="molecule type" value="Genomic_DNA"/>
</dbReference>
<keyword evidence="1" id="KW-1133">Transmembrane helix</keyword>
<dbReference type="Proteomes" id="UP000005451">
    <property type="component" value="Unassembled WGS sequence"/>
</dbReference>
<keyword evidence="1" id="KW-0812">Transmembrane</keyword>
<feature type="transmembrane region" description="Helical" evidence="1">
    <location>
        <begin position="12"/>
        <end position="32"/>
    </location>
</feature>
<reference evidence="2 3" key="1">
    <citation type="submission" date="2008-09" db="EMBL/GenBank/DDBJ databases">
        <authorList>
            <person name="Fulton L."/>
            <person name="Clifton S."/>
            <person name="Fulton B."/>
            <person name="Xu J."/>
            <person name="Minx P."/>
            <person name="Pepin K.H."/>
            <person name="Johnson M."/>
            <person name="Thiruvilangam P."/>
            <person name="Bhonagiri V."/>
            <person name="Nash W.E."/>
            <person name="Mardis E.R."/>
            <person name="Wilson R.K."/>
        </authorList>
    </citation>
    <scope>NUCLEOTIDE SEQUENCE [LARGE SCALE GENOMIC DNA]</scope>
    <source>
        <strain evidence="2 3">DSM 7454</strain>
    </source>
</reference>
<protein>
    <submittedName>
        <fullName evidence="2">Uncharacterized protein</fullName>
    </submittedName>
</protein>
<keyword evidence="1" id="KW-0472">Membrane</keyword>
<organism evidence="2 3">
    <name type="scientific">Anaerococcus hydrogenalis DSM 7454</name>
    <dbReference type="NCBI Taxonomy" id="561177"/>
    <lineage>
        <taxon>Bacteria</taxon>
        <taxon>Bacillati</taxon>
        <taxon>Bacillota</taxon>
        <taxon>Tissierellia</taxon>
        <taxon>Tissierellales</taxon>
        <taxon>Peptoniphilaceae</taxon>
        <taxon>Anaerococcus</taxon>
    </lineage>
</organism>
<evidence type="ECO:0000313" key="3">
    <source>
        <dbReference type="Proteomes" id="UP000005451"/>
    </source>
</evidence>
<accession>B6WBG5</accession>
<proteinExistence type="predicted"/>
<reference evidence="2 3" key="2">
    <citation type="submission" date="2008-10" db="EMBL/GenBank/DDBJ databases">
        <title>Draft genome sequence of Anaerococcus hydrogenalis (DSM 7454).</title>
        <authorList>
            <person name="Sudarsanam P."/>
            <person name="Ley R."/>
            <person name="Guruge J."/>
            <person name="Turnbaugh P.J."/>
            <person name="Mahowald M."/>
            <person name="Liep D."/>
            <person name="Gordon J."/>
        </authorList>
    </citation>
    <scope>NUCLEOTIDE SEQUENCE [LARGE SCALE GENOMIC DNA]</scope>
    <source>
        <strain evidence="2 3">DSM 7454</strain>
    </source>
</reference>
<sequence length="47" mass="5903">MRKLFLHSSFSPLFFLFFDLYGFIIIYIYIFVKPYLFLMISIKFQFF</sequence>
<evidence type="ECO:0000313" key="2">
    <source>
        <dbReference type="EMBL" id="EEB35176.1"/>
    </source>
</evidence>
<name>B6WBG5_9FIRM</name>